<dbReference type="Proteomes" id="UP000054324">
    <property type="component" value="Unassembled WGS sequence"/>
</dbReference>
<dbReference type="EMBL" id="KL596817">
    <property type="protein sequence ID" value="KER24264.1"/>
    <property type="molecule type" value="Genomic_DNA"/>
</dbReference>
<dbReference type="AlphaFoldDB" id="A0A075A9R0"/>
<evidence type="ECO:0000313" key="1">
    <source>
        <dbReference type="EMBL" id="KER24264.1"/>
    </source>
</evidence>
<proteinExistence type="predicted"/>
<dbReference type="GO" id="GO:0003676">
    <property type="term" value="F:nucleic acid binding"/>
    <property type="evidence" value="ECO:0007669"/>
    <property type="project" value="InterPro"/>
</dbReference>
<name>A0A075A9R0_OPIVI</name>
<reference evidence="1 2" key="1">
    <citation type="submission" date="2013-11" db="EMBL/GenBank/DDBJ databases">
        <title>Opisthorchis viverrini - life in the bile duct.</title>
        <authorList>
            <person name="Young N.D."/>
            <person name="Nagarajan N."/>
            <person name="Lin S.J."/>
            <person name="Korhonen P.K."/>
            <person name="Jex A.R."/>
            <person name="Hall R.S."/>
            <person name="Safavi-Hemami H."/>
            <person name="Kaewkong W."/>
            <person name="Bertrand D."/>
            <person name="Gao S."/>
            <person name="Seet Q."/>
            <person name="Wongkham S."/>
            <person name="Teh B.T."/>
            <person name="Wongkham C."/>
            <person name="Intapan P.M."/>
            <person name="Maleewong W."/>
            <person name="Yang X."/>
            <person name="Hu M."/>
            <person name="Wang Z."/>
            <person name="Hofmann A."/>
            <person name="Sternberg P.W."/>
            <person name="Tan P."/>
            <person name="Wang J."/>
            <person name="Gasser R.B."/>
        </authorList>
    </citation>
    <scope>NUCLEOTIDE SEQUENCE [LARGE SCALE GENOMIC DNA]</scope>
</reference>
<dbReference type="GeneID" id="20322235"/>
<dbReference type="STRING" id="6198.A0A075A9R0"/>
<protein>
    <recommendedName>
        <fullName evidence="3">Integrase catalytic domain-containing protein</fullName>
    </recommendedName>
</protein>
<evidence type="ECO:0000313" key="2">
    <source>
        <dbReference type="Proteomes" id="UP000054324"/>
    </source>
</evidence>
<dbReference type="Gene3D" id="3.30.420.10">
    <property type="entry name" value="Ribonuclease H-like superfamily/Ribonuclease H"/>
    <property type="match status" value="1"/>
</dbReference>
<gene>
    <name evidence="1" type="ORF">T265_08056</name>
</gene>
<dbReference type="RefSeq" id="XP_009172014.1">
    <property type="nucleotide sequence ID" value="XM_009173750.1"/>
</dbReference>
<dbReference type="KEGG" id="ovi:T265_08056"/>
<dbReference type="OrthoDB" id="10062030at2759"/>
<evidence type="ECO:0008006" key="3">
    <source>
        <dbReference type="Google" id="ProtNLM"/>
    </source>
</evidence>
<dbReference type="CTD" id="20322235"/>
<keyword evidence="2" id="KW-1185">Reference proteome</keyword>
<sequence length="141" mass="16370">MVERTNLPLKGLLKVFINHETFEQWDVALPPCLLAYRATIQVPIGQTPSFMTTGREMRLRSDTILPIPDPEALYSSVFARRMQAGLVRSHELARQHLRAARRYQKEYYDKTAQDRLFNPGDRVWLYETVPPVGITSKFHRA</sequence>
<dbReference type="InterPro" id="IPR036397">
    <property type="entry name" value="RNaseH_sf"/>
</dbReference>
<accession>A0A075A9R0</accession>
<organism evidence="1 2">
    <name type="scientific">Opisthorchis viverrini</name>
    <name type="common">Southeast Asian liver fluke</name>
    <dbReference type="NCBI Taxonomy" id="6198"/>
    <lineage>
        <taxon>Eukaryota</taxon>
        <taxon>Metazoa</taxon>
        <taxon>Spiralia</taxon>
        <taxon>Lophotrochozoa</taxon>
        <taxon>Platyhelminthes</taxon>
        <taxon>Trematoda</taxon>
        <taxon>Digenea</taxon>
        <taxon>Opisthorchiida</taxon>
        <taxon>Opisthorchiata</taxon>
        <taxon>Opisthorchiidae</taxon>
        <taxon>Opisthorchis</taxon>
    </lineage>
</organism>